<sequence length="174" mass="20060">MNSFLEPFRNSFVIKVIIFIAMLFYNFVLNAQVDDNSDLYKTLKSKDSIIFERGFNLCETEKLEAIIADNFEFYHDVSGIQNKAQFLTIIKKNLCAKPGNNTRQLVANSLEVHPLKNNGVLYGAIQKGEHTFQEKQKGVLKTVGIAAFTHLWILENNIWKLKRVLSYNHQPYSE</sequence>
<keyword evidence="1" id="KW-0472">Membrane</keyword>
<comment type="caution">
    <text evidence="2">The sequence shown here is derived from an EMBL/GenBank/DDBJ whole genome shotgun (WGS) entry which is preliminary data.</text>
</comment>
<dbReference type="Gene3D" id="3.10.450.50">
    <property type="match status" value="1"/>
</dbReference>
<keyword evidence="1" id="KW-0812">Transmembrane</keyword>
<protein>
    <submittedName>
        <fullName evidence="2">Uncharacterized protein</fullName>
    </submittedName>
</protein>
<dbReference type="EMBL" id="MSCK01000001">
    <property type="protein sequence ID" value="PQJ72488.1"/>
    <property type="molecule type" value="Genomic_DNA"/>
</dbReference>
<evidence type="ECO:0000313" key="2">
    <source>
        <dbReference type="EMBL" id="PQJ72488.1"/>
    </source>
</evidence>
<dbReference type="AlphaFoldDB" id="A0A2P6CC97"/>
<dbReference type="OrthoDB" id="1357763at2"/>
<dbReference type="RefSeq" id="WP_105048151.1">
    <property type="nucleotide sequence ID" value="NZ_CP150661.1"/>
</dbReference>
<feature type="transmembrane region" description="Helical" evidence="1">
    <location>
        <begin position="12"/>
        <end position="29"/>
    </location>
</feature>
<organism evidence="2 3">
    <name type="scientific">Polaribacter butkevichii</name>
    <dbReference type="NCBI Taxonomy" id="218490"/>
    <lineage>
        <taxon>Bacteria</taxon>
        <taxon>Pseudomonadati</taxon>
        <taxon>Bacteroidota</taxon>
        <taxon>Flavobacteriia</taxon>
        <taxon>Flavobacteriales</taxon>
        <taxon>Flavobacteriaceae</taxon>
    </lineage>
</organism>
<accession>A0A2P6CC97</accession>
<keyword evidence="1" id="KW-1133">Transmembrane helix</keyword>
<gene>
    <name evidence="2" type="ORF">BTO14_04140</name>
</gene>
<name>A0A2P6CC97_9FLAO</name>
<keyword evidence="3" id="KW-1185">Reference proteome</keyword>
<evidence type="ECO:0000313" key="3">
    <source>
        <dbReference type="Proteomes" id="UP000247345"/>
    </source>
</evidence>
<reference evidence="2 3" key="1">
    <citation type="submission" date="2016-12" db="EMBL/GenBank/DDBJ databases">
        <title>Trade-off between light-utilization and light-protection in marine flavobacteria.</title>
        <authorList>
            <person name="Kumagai Y."/>
            <person name="Yoshizawa S."/>
            <person name="Kogure K."/>
            <person name="Iwasaki W."/>
        </authorList>
    </citation>
    <scope>NUCLEOTIDE SEQUENCE [LARGE SCALE GENOMIC DNA]</scope>
    <source>
        <strain evidence="2 3">KCTC 12100</strain>
    </source>
</reference>
<proteinExistence type="predicted"/>
<dbReference type="Proteomes" id="UP000247345">
    <property type="component" value="Unassembled WGS sequence"/>
</dbReference>
<evidence type="ECO:0000256" key="1">
    <source>
        <dbReference type="SAM" id="Phobius"/>
    </source>
</evidence>